<proteinExistence type="predicted"/>
<comment type="caution">
    <text evidence="1">The sequence shown here is derived from an EMBL/GenBank/DDBJ whole genome shotgun (WGS) entry which is preliminary data.</text>
</comment>
<dbReference type="Proteomes" id="UP001165289">
    <property type="component" value="Unassembled WGS sequence"/>
</dbReference>
<keyword evidence="2" id="KW-1185">Reference proteome</keyword>
<evidence type="ECO:0000313" key="1">
    <source>
        <dbReference type="EMBL" id="KAI6656124.1"/>
    </source>
</evidence>
<accession>A0AAV7K5T5</accession>
<evidence type="ECO:0000313" key="2">
    <source>
        <dbReference type="Proteomes" id="UP001165289"/>
    </source>
</evidence>
<reference evidence="1 2" key="1">
    <citation type="journal article" date="2023" name="BMC Biol.">
        <title>The compact genome of the sponge Oopsacas minuta (Hexactinellida) is lacking key metazoan core genes.</title>
        <authorList>
            <person name="Santini S."/>
            <person name="Schenkelaars Q."/>
            <person name="Jourda C."/>
            <person name="Duchesne M."/>
            <person name="Belahbib H."/>
            <person name="Rocher C."/>
            <person name="Selva M."/>
            <person name="Riesgo A."/>
            <person name="Vervoort M."/>
            <person name="Leys S.P."/>
            <person name="Kodjabachian L."/>
            <person name="Le Bivic A."/>
            <person name="Borchiellini C."/>
            <person name="Claverie J.M."/>
            <person name="Renard E."/>
        </authorList>
    </citation>
    <scope>NUCLEOTIDE SEQUENCE [LARGE SCALE GENOMIC DNA]</scope>
    <source>
        <strain evidence="1">SPO-2</strain>
    </source>
</reference>
<dbReference type="AlphaFoldDB" id="A0AAV7K5T5"/>
<protein>
    <submittedName>
        <fullName evidence="1">Uncharacterized protein</fullName>
    </submittedName>
</protein>
<organism evidence="1 2">
    <name type="scientific">Oopsacas minuta</name>
    <dbReference type="NCBI Taxonomy" id="111878"/>
    <lineage>
        <taxon>Eukaryota</taxon>
        <taxon>Metazoa</taxon>
        <taxon>Porifera</taxon>
        <taxon>Hexactinellida</taxon>
        <taxon>Hexasterophora</taxon>
        <taxon>Lyssacinosida</taxon>
        <taxon>Leucopsacidae</taxon>
        <taxon>Oopsacas</taxon>
    </lineage>
</organism>
<name>A0AAV7K5T5_9METZ</name>
<dbReference type="EMBL" id="JAKMXF010000155">
    <property type="protein sequence ID" value="KAI6656124.1"/>
    <property type="molecule type" value="Genomic_DNA"/>
</dbReference>
<gene>
    <name evidence="1" type="ORF">LOD99_1457</name>
</gene>
<sequence>MYKLLAHAASIISDYNDGYGLEQLSEEGLESSNKLLRRFRERLSRKFSFEENLKDVFSRIICQSDPILLLNKKMRKSTSRSSKILPEANLTYPRPAKKASSEVCEKLQKEYLDELDRIDKFSSFTNEAAARYTSFSLRSKCRELTMFKLDELGRKVVQFISFKEIESLFVFLHLVEAEKDGYAIPKPYFSLQKNNFLHRWSQVDEILSTVENYQASNSDHLAKVINCSPLQILPPIANDNLPCYVKPIKAGEYPFDYDKIEKRESSRKASRFRYLEGELSKAVKDQDLFLIQKMNLTVNSKRPRETTKFSAFELMYRSRKPRLPILAENLAAMYPNAGEFILGRSAINEDLVELTNVTREAQMKNQDIVSKALKHSRRQMKELYDKRLTLKALKLKIFEE</sequence>